<dbReference type="Proteomes" id="UP000646827">
    <property type="component" value="Unassembled WGS sequence"/>
</dbReference>
<gene>
    <name evidence="1" type="ORF">INT45_010849</name>
</gene>
<sequence>SDVIILSDVLFLANEQHSPWKLAIFKEKLLDKILKKQIQVLLNNVPSNTPNFDNDDLIKMVNVVTDLDYQNTTPKVVKLSLLVFAAGLGPYKAKVAEDVADIYNQKSGITLVKQRRIAPSFPFRQLTVKLFFMRITTGAAKVRLRAQHGGGMLGSLWHAAPVV</sequence>
<feature type="non-terminal residue" evidence="1">
    <location>
        <position position="1"/>
    </location>
</feature>
<reference evidence="1 2" key="1">
    <citation type="submission" date="2020-12" db="EMBL/GenBank/DDBJ databases">
        <title>Metabolic potential, ecology and presence of endohyphal bacteria is reflected in genomic diversity of Mucoromycotina.</title>
        <authorList>
            <person name="Muszewska A."/>
            <person name="Okrasinska A."/>
            <person name="Steczkiewicz K."/>
            <person name="Drgas O."/>
            <person name="Orlowska M."/>
            <person name="Perlinska-Lenart U."/>
            <person name="Aleksandrzak-Piekarczyk T."/>
            <person name="Szatraj K."/>
            <person name="Zielenkiewicz U."/>
            <person name="Pilsyk S."/>
            <person name="Malc E."/>
            <person name="Mieczkowski P."/>
            <person name="Kruszewska J.S."/>
            <person name="Biernat P."/>
            <person name="Pawlowska J."/>
        </authorList>
    </citation>
    <scope>NUCLEOTIDE SEQUENCE [LARGE SCALE GENOMIC DNA]</scope>
    <source>
        <strain evidence="1 2">CBS 142.35</strain>
    </source>
</reference>
<dbReference type="AlphaFoldDB" id="A0A8H7VLD7"/>
<organism evidence="1 2">
    <name type="scientific">Circinella minor</name>
    <dbReference type="NCBI Taxonomy" id="1195481"/>
    <lineage>
        <taxon>Eukaryota</taxon>
        <taxon>Fungi</taxon>
        <taxon>Fungi incertae sedis</taxon>
        <taxon>Mucoromycota</taxon>
        <taxon>Mucoromycotina</taxon>
        <taxon>Mucoromycetes</taxon>
        <taxon>Mucorales</taxon>
        <taxon>Lichtheimiaceae</taxon>
        <taxon>Circinella</taxon>
    </lineage>
</organism>
<dbReference type="EMBL" id="JAEPRB010000035">
    <property type="protein sequence ID" value="KAG2224900.1"/>
    <property type="molecule type" value="Genomic_DNA"/>
</dbReference>
<evidence type="ECO:0000313" key="1">
    <source>
        <dbReference type="EMBL" id="KAG2224900.1"/>
    </source>
</evidence>
<name>A0A8H7VLD7_9FUNG</name>
<accession>A0A8H7VLD7</accession>
<keyword evidence="2" id="KW-1185">Reference proteome</keyword>
<evidence type="ECO:0000313" key="2">
    <source>
        <dbReference type="Proteomes" id="UP000646827"/>
    </source>
</evidence>
<proteinExistence type="predicted"/>
<protein>
    <submittedName>
        <fullName evidence="1">Uncharacterized protein</fullName>
    </submittedName>
</protein>
<dbReference type="OrthoDB" id="2240650at2759"/>
<comment type="caution">
    <text evidence="1">The sequence shown here is derived from an EMBL/GenBank/DDBJ whole genome shotgun (WGS) entry which is preliminary data.</text>
</comment>